<dbReference type="NCBIfam" id="NF033563">
    <property type="entry name" value="transpos_IS30"/>
    <property type="match status" value="1"/>
</dbReference>
<evidence type="ECO:0000256" key="1">
    <source>
        <dbReference type="ARBA" id="ARBA00002190"/>
    </source>
</evidence>
<dbReference type="InterPro" id="IPR001584">
    <property type="entry name" value="Integrase_cat-core"/>
</dbReference>
<comment type="function">
    <text evidence="1">Required for the transposition of the insertion element.</text>
</comment>
<dbReference type="GO" id="GO:0004803">
    <property type="term" value="F:transposase activity"/>
    <property type="evidence" value="ECO:0007669"/>
    <property type="project" value="InterPro"/>
</dbReference>
<evidence type="ECO:0000313" key="7">
    <source>
        <dbReference type="Proteomes" id="UP000477779"/>
    </source>
</evidence>
<name>A0AAJ3DJR0_9ACTN</name>
<accession>A0AAJ3DJR0</accession>
<dbReference type="Proteomes" id="UP000402241">
    <property type="component" value="Chromosome"/>
</dbReference>
<dbReference type="PANTHER" id="PTHR10948">
    <property type="entry name" value="TRANSPOSASE"/>
    <property type="match status" value="1"/>
</dbReference>
<evidence type="ECO:0000313" key="5">
    <source>
        <dbReference type="EMBL" id="QGL50359.1"/>
    </source>
</evidence>
<dbReference type="EMBL" id="JAAHBZ010000001">
    <property type="protein sequence ID" value="NES26165.1"/>
    <property type="molecule type" value="Genomic_DNA"/>
</dbReference>
<dbReference type="SUPFAM" id="SSF53098">
    <property type="entry name" value="Ribonuclease H-like"/>
    <property type="match status" value="1"/>
</dbReference>
<evidence type="ECO:0000256" key="2">
    <source>
        <dbReference type="ARBA" id="ARBA00006363"/>
    </source>
</evidence>
<organism evidence="4 7">
    <name type="scientific">Micromonospora terminaliae</name>
    <dbReference type="NCBI Taxonomy" id="1914461"/>
    <lineage>
        <taxon>Bacteria</taxon>
        <taxon>Bacillati</taxon>
        <taxon>Actinomycetota</taxon>
        <taxon>Actinomycetes</taxon>
        <taxon>Micromonosporales</taxon>
        <taxon>Micromonosporaceae</taxon>
        <taxon>Micromonospora</taxon>
    </lineage>
</organism>
<dbReference type="InterPro" id="IPR001598">
    <property type="entry name" value="Transposase_IS30_CS"/>
</dbReference>
<dbReference type="InterPro" id="IPR051917">
    <property type="entry name" value="Transposase-Integrase"/>
</dbReference>
<keyword evidence="6" id="KW-1185">Reference proteome</keyword>
<gene>
    <name evidence="4" type="ORF">G3561_01155</name>
    <name evidence="5" type="ORF">GCE86_27080</name>
</gene>
<protein>
    <submittedName>
        <fullName evidence="4">IS30 family transposase</fullName>
    </submittedName>
</protein>
<dbReference type="InterPro" id="IPR036397">
    <property type="entry name" value="RNaseH_sf"/>
</dbReference>
<reference evidence="5 6" key="1">
    <citation type="submission" date="2019-10" db="EMBL/GenBank/DDBJ databases">
        <title>Genome Sequence of Micromonospora terminaliae DSM 101760.</title>
        <authorList>
            <person name="Guo L."/>
        </authorList>
    </citation>
    <scope>NUCLEOTIDE SEQUENCE [LARGE SCALE GENOMIC DNA]</scope>
    <source>
        <strain evidence="5 6">DSM 101760</strain>
    </source>
</reference>
<reference evidence="4 7" key="2">
    <citation type="submission" date="2020-02" db="EMBL/GenBank/DDBJ databases">
        <title>WGS of Micromonospora spp. isolated from hot spring.</title>
        <authorList>
            <person name="Thawai C."/>
        </authorList>
    </citation>
    <scope>NUCLEOTIDE SEQUENCE [LARGE SCALE GENOMIC DNA]</scope>
    <source>
        <strain evidence="4 7">TMS7</strain>
    </source>
</reference>
<dbReference type="EMBL" id="CP045309">
    <property type="protein sequence ID" value="QGL50359.1"/>
    <property type="molecule type" value="Genomic_DNA"/>
</dbReference>
<evidence type="ECO:0000259" key="3">
    <source>
        <dbReference type="PROSITE" id="PS50994"/>
    </source>
</evidence>
<proteinExistence type="inferred from homology"/>
<dbReference type="GO" id="GO:0015074">
    <property type="term" value="P:DNA integration"/>
    <property type="evidence" value="ECO:0007669"/>
    <property type="project" value="InterPro"/>
</dbReference>
<dbReference type="GO" id="GO:0003677">
    <property type="term" value="F:DNA binding"/>
    <property type="evidence" value="ECO:0007669"/>
    <property type="project" value="InterPro"/>
</dbReference>
<dbReference type="InterPro" id="IPR053392">
    <property type="entry name" value="Transposase_IS30-like"/>
</dbReference>
<dbReference type="PROSITE" id="PS50994">
    <property type="entry name" value="INTEGRASE"/>
    <property type="match status" value="1"/>
</dbReference>
<dbReference type="PROSITE" id="PS01043">
    <property type="entry name" value="TRANSPOSASE_IS30"/>
    <property type="match status" value="1"/>
</dbReference>
<dbReference type="Proteomes" id="UP000477779">
    <property type="component" value="Unassembled WGS sequence"/>
</dbReference>
<dbReference type="GO" id="GO:0006313">
    <property type="term" value="P:DNA transposition"/>
    <property type="evidence" value="ECO:0007669"/>
    <property type="project" value="InterPro"/>
</dbReference>
<comment type="similarity">
    <text evidence="2">Belongs to the transposase IS30 family.</text>
</comment>
<dbReference type="AlphaFoldDB" id="A0AAJ3DJR0"/>
<dbReference type="GO" id="GO:0005829">
    <property type="term" value="C:cytosol"/>
    <property type="evidence" value="ECO:0007669"/>
    <property type="project" value="TreeGrafter"/>
</dbReference>
<evidence type="ECO:0000313" key="4">
    <source>
        <dbReference type="EMBL" id="NES26165.1"/>
    </source>
</evidence>
<dbReference type="InterPro" id="IPR012337">
    <property type="entry name" value="RNaseH-like_sf"/>
</dbReference>
<sequence length="367" mass="40996">MQLILVVLGGVVARPGVLTFGHRQVLEHLWGAGQTITQIAGLLGVPVCTVSREVARNNSARHGTKNPLGRLLPPGRARRPYRWGYQAQWAQRRSDAARCRPKAAKLDRGGRLREVVAGRLARRWSPQQIAAWLRATFADRPELWVSHETIYQAIYVQSRGSLREELTRQVALRSGRADRRPQARAAGALRSRRPWIGDLHISARPAEADDRAVPGHWEGDLVIGKAGKSAIVTLVERATRYVMLGALPQGRDTEAVITVLTSLTQRLPAHLRRSLTWDQGNELAAHAQFTVTTGCPVYFCDPHSPWQRGTNENTNGLLRQYFPKGSYDFRTIDQPGLDEVAHELNTRPRQTLGWDTPAERLDQLIAS</sequence>
<feature type="domain" description="Integrase catalytic" evidence="3">
    <location>
        <begin position="201"/>
        <end position="365"/>
    </location>
</feature>
<dbReference type="PANTHER" id="PTHR10948:SF23">
    <property type="entry name" value="TRANSPOSASE INSI FOR INSERTION SEQUENCE ELEMENT IS30A-RELATED"/>
    <property type="match status" value="1"/>
</dbReference>
<dbReference type="Pfam" id="PF00665">
    <property type="entry name" value="rve"/>
    <property type="match status" value="1"/>
</dbReference>
<dbReference type="RefSeq" id="WP_154229510.1">
    <property type="nucleotide sequence ID" value="NZ_CP045309.1"/>
</dbReference>
<evidence type="ECO:0000313" key="6">
    <source>
        <dbReference type="Proteomes" id="UP000402241"/>
    </source>
</evidence>
<dbReference type="Gene3D" id="3.30.420.10">
    <property type="entry name" value="Ribonuclease H-like superfamily/Ribonuclease H"/>
    <property type="match status" value="1"/>
</dbReference>